<feature type="signal peptide" evidence="1">
    <location>
        <begin position="1"/>
        <end position="30"/>
    </location>
</feature>
<accession>A0A8J3YE41</accession>
<protein>
    <recommendedName>
        <fullName evidence="4">DUF4360 domain-containing protein</fullName>
    </recommendedName>
</protein>
<reference evidence="2" key="1">
    <citation type="submission" date="2021-01" db="EMBL/GenBank/DDBJ databases">
        <title>Whole genome shotgun sequence of Virgisporangium aliadipatigenens NBRC 105644.</title>
        <authorList>
            <person name="Komaki H."/>
            <person name="Tamura T."/>
        </authorList>
    </citation>
    <scope>NUCLEOTIDE SEQUENCE</scope>
    <source>
        <strain evidence="2">NBRC 105644</strain>
    </source>
</reference>
<dbReference type="AlphaFoldDB" id="A0A8J3YE41"/>
<name>A0A8J3YE41_9ACTN</name>
<keyword evidence="1" id="KW-0732">Signal</keyword>
<dbReference type="PANTHER" id="PTHR38847:SF1">
    <property type="entry name" value="PSEUDOURIDINE SYNTHASE RSUA_RLUA-LIKE DOMAIN-CONTAINING PROTEIN"/>
    <property type="match status" value="1"/>
</dbReference>
<dbReference type="InterPro" id="IPR025649">
    <property type="entry name" value="DUF4360"/>
</dbReference>
<evidence type="ECO:0000313" key="2">
    <source>
        <dbReference type="EMBL" id="GIJ43414.1"/>
    </source>
</evidence>
<dbReference type="PANTHER" id="PTHR38847">
    <property type="match status" value="1"/>
</dbReference>
<comment type="caution">
    <text evidence="2">The sequence shown here is derived from an EMBL/GenBank/DDBJ whole genome shotgun (WGS) entry which is preliminary data.</text>
</comment>
<proteinExistence type="predicted"/>
<evidence type="ECO:0000256" key="1">
    <source>
        <dbReference type="SAM" id="SignalP"/>
    </source>
</evidence>
<dbReference type="Proteomes" id="UP000619260">
    <property type="component" value="Unassembled WGS sequence"/>
</dbReference>
<dbReference type="Pfam" id="PF14273">
    <property type="entry name" value="DUF4360"/>
    <property type="match status" value="1"/>
</dbReference>
<evidence type="ECO:0000313" key="3">
    <source>
        <dbReference type="Proteomes" id="UP000619260"/>
    </source>
</evidence>
<dbReference type="EMBL" id="BOPF01000002">
    <property type="protein sequence ID" value="GIJ43414.1"/>
    <property type="molecule type" value="Genomic_DNA"/>
</dbReference>
<dbReference type="RefSeq" id="WP_239151385.1">
    <property type="nucleotide sequence ID" value="NZ_BOPF01000002.1"/>
</dbReference>
<organism evidence="2 3">
    <name type="scientific">Virgisporangium aliadipatigenens</name>
    <dbReference type="NCBI Taxonomy" id="741659"/>
    <lineage>
        <taxon>Bacteria</taxon>
        <taxon>Bacillati</taxon>
        <taxon>Actinomycetota</taxon>
        <taxon>Actinomycetes</taxon>
        <taxon>Micromonosporales</taxon>
        <taxon>Micromonosporaceae</taxon>
        <taxon>Virgisporangium</taxon>
    </lineage>
</organism>
<keyword evidence="3" id="KW-1185">Reference proteome</keyword>
<gene>
    <name evidence="2" type="ORF">Val02_03000</name>
</gene>
<evidence type="ECO:0008006" key="4">
    <source>
        <dbReference type="Google" id="ProtNLM"/>
    </source>
</evidence>
<feature type="chain" id="PRO_5035233429" description="DUF4360 domain-containing protein" evidence="1">
    <location>
        <begin position="31"/>
        <end position="221"/>
    </location>
</feature>
<sequence length="221" mass="23260">MTVRQAGERRAIAAALGTFLALSLSVPAAAAGATAEAPTTTAVPSGNITVQVVANNGSGCAPGTASVYADANKTGFRIRYTDFLAEAGGSAAVTDRRKNCQMSVLVTVPAGWTFAIASVNYRGRARLNSGSSGLHRTTYYWQGSSRSDSTEQEFTGPFNGFWSSHDVAPVLVYSECGSERILNVNTELRVDAGTSTSRSSLSLRAAEGDVDTLFNIDWEQC</sequence>